<evidence type="ECO:0000313" key="2">
    <source>
        <dbReference type="EMBL" id="GGP12808.1"/>
    </source>
</evidence>
<feature type="domain" description="ASCH" evidence="1">
    <location>
        <begin position="8"/>
        <end position="114"/>
    </location>
</feature>
<name>A0A918A9S7_9ACTN</name>
<accession>A0A918A9S7</accession>
<sequence length="121" mass="13437">MNGRRRVLNIRKPYFDLIASGIKTVEVRVGYASMRKIEAGQELTFACGDERLRTRVVRVTEYGSFEESLGHEDLVAIGGEIGRDRDGLLDVIRAIYPPEKERLGVLAIGVEKLGNSTAFPS</sequence>
<dbReference type="InterPro" id="IPR015947">
    <property type="entry name" value="PUA-like_sf"/>
</dbReference>
<dbReference type="SMART" id="SM01022">
    <property type="entry name" value="ASCH"/>
    <property type="match status" value="1"/>
</dbReference>
<proteinExistence type="predicted"/>
<comment type="caution">
    <text evidence="2">The sequence shown here is derived from an EMBL/GenBank/DDBJ whole genome shotgun (WGS) entry which is preliminary data.</text>
</comment>
<dbReference type="AlphaFoldDB" id="A0A918A9S7"/>
<reference evidence="2" key="1">
    <citation type="journal article" date="2014" name="Int. J. Syst. Evol. Microbiol.">
        <title>Complete genome sequence of Corynebacterium casei LMG S-19264T (=DSM 44701T), isolated from a smear-ripened cheese.</title>
        <authorList>
            <consortium name="US DOE Joint Genome Institute (JGI-PGF)"/>
            <person name="Walter F."/>
            <person name="Albersmeier A."/>
            <person name="Kalinowski J."/>
            <person name="Ruckert C."/>
        </authorList>
    </citation>
    <scope>NUCLEOTIDE SEQUENCE</scope>
    <source>
        <strain evidence="2">CGMCC 4.7430</strain>
    </source>
</reference>
<gene>
    <name evidence="2" type="ORF">GCM10012278_62060</name>
</gene>
<dbReference type="Gene3D" id="2.30.130.30">
    <property type="entry name" value="Hypothetical protein"/>
    <property type="match status" value="1"/>
</dbReference>
<evidence type="ECO:0000313" key="3">
    <source>
        <dbReference type="Proteomes" id="UP000660745"/>
    </source>
</evidence>
<dbReference type="EMBL" id="BMNK01000013">
    <property type="protein sequence ID" value="GGP12808.1"/>
    <property type="molecule type" value="Genomic_DNA"/>
</dbReference>
<keyword evidence="3" id="KW-1185">Reference proteome</keyword>
<dbReference type="Proteomes" id="UP000660745">
    <property type="component" value="Unassembled WGS sequence"/>
</dbReference>
<dbReference type="InterPro" id="IPR007374">
    <property type="entry name" value="ASCH_domain"/>
</dbReference>
<evidence type="ECO:0000259" key="1">
    <source>
        <dbReference type="SMART" id="SM01022"/>
    </source>
</evidence>
<dbReference type="Pfam" id="PF04266">
    <property type="entry name" value="ASCH"/>
    <property type="match status" value="1"/>
</dbReference>
<dbReference type="RefSeq" id="WP_225277787.1">
    <property type="nucleotide sequence ID" value="NZ_BMNK01000013.1"/>
</dbReference>
<organism evidence="2 3">
    <name type="scientific">Nonomuraea glycinis</name>
    <dbReference type="NCBI Taxonomy" id="2047744"/>
    <lineage>
        <taxon>Bacteria</taxon>
        <taxon>Bacillati</taxon>
        <taxon>Actinomycetota</taxon>
        <taxon>Actinomycetes</taxon>
        <taxon>Streptosporangiales</taxon>
        <taxon>Streptosporangiaceae</taxon>
        <taxon>Nonomuraea</taxon>
    </lineage>
</organism>
<protein>
    <recommendedName>
        <fullName evidence="1">ASCH domain-containing protein</fullName>
    </recommendedName>
</protein>
<dbReference type="SUPFAM" id="SSF88697">
    <property type="entry name" value="PUA domain-like"/>
    <property type="match status" value="1"/>
</dbReference>
<reference evidence="2" key="2">
    <citation type="submission" date="2020-09" db="EMBL/GenBank/DDBJ databases">
        <authorList>
            <person name="Sun Q."/>
            <person name="Zhou Y."/>
        </authorList>
    </citation>
    <scope>NUCLEOTIDE SEQUENCE</scope>
    <source>
        <strain evidence="2">CGMCC 4.7430</strain>
    </source>
</reference>